<keyword evidence="1" id="KW-0436">Ligase</keyword>
<evidence type="ECO:0000313" key="7">
    <source>
        <dbReference type="EMBL" id="KAK9809012.1"/>
    </source>
</evidence>
<feature type="domain" description="WHEP-TRS" evidence="6">
    <location>
        <begin position="139"/>
        <end position="197"/>
    </location>
</feature>
<keyword evidence="8" id="KW-1185">Reference proteome</keyword>
<dbReference type="InterPro" id="IPR000738">
    <property type="entry name" value="WHEP-TRS_dom"/>
</dbReference>
<keyword evidence="3" id="KW-0067">ATP-binding</keyword>
<dbReference type="Proteomes" id="UP001489004">
    <property type="component" value="Unassembled WGS sequence"/>
</dbReference>
<evidence type="ECO:0000256" key="3">
    <source>
        <dbReference type="ARBA" id="ARBA00022840"/>
    </source>
</evidence>
<comment type="caution">
    <text evidence="7">The sequence shown here is derived from an EMBL/GenBank/DDBJ whole genome shotgun (WGS) entry which is preliminary data.</text>
</comment>
<name>A0AAW1PJH1_9CHLO</name>
<keyword evidence="5" id="KW-0030">Aminoacyl-tRNA synthetase</keyword>
<reference evidence="7 8" key="1">
    <citation type="journal article" date="2024" name="Nat. Commun.">
        <title>Phylogenomics reveals the evolutionary origins of lichenization in chlorophyte algae.</title>
        <authorList>
            <person name="Puginier C."/>
            <person name="Libourel C."/>
            <person name="Otte J."/>
            <person name="Skaloud P."/>
            <person name="Haon M."/>
            <person name="Grisel S."/>
            <person name="Petersen M."/>
            <person name="Berrin J.G."/>
            <person name="Delaux P.M."/>
            <person name="Dal Grande F."/>
            <person name="Keller J."/>
        </authorList>
    </citation>
    <scope>NUCLEOTIDE SEQUENCE [LARGE SCALE GENOMIC DNA]</scope>
    <source>
        <strain evidence="7 8">SAG 2043</strain>
    </source>
</reference>
<dbReference type="AlphaFoldDB" id="A0AAW1PJH1"/>
<dbReference type="Gene3D" id="1.10.287.10">
    <property type="entry name" value="S15/NS1, RNA-binding"/>
    <property type="match status" value="1"/>
</dbReference>
<evidence type="ECO:0000256" key="1">
    <source>
        <dbReference type="ARBA" id="ARBA00022598"/>
    </source>
</evidence>
<accession>A0AAW1PJH1</accession>
<evidence type="ECO:0000256" key="4">
    <source>
        <dbReference type="ARBA" id="ARBA00022917"/>
    </source>
</evidence>
<dbReference type="GO" id="GO:0005524">
    <property type="term" value="F:ATP binding"/>
    <property type="evidence" value="ECO:0007669"/>
    <property type="project" value="UniProtKB-KW"/>
</dbReference>
<gene>
    <name evidence="7" type="ORF">WJX72_007911</name>
</gene>
<dbReference type="GO" id="GO:0004812">
    <property type="term" value="F:aminoacyl-tRNA ligase activity"/>
    <property type="evidence" value="ECO:0007669"/>
    <property type="project" value="UniProtKB-KW"/>
</dbReference>
<dbReference type="EMBL" id="JALJOR010000011">
    <property type="protein sequence ID" value="KAK9809012.1"/>
    <property type="molecule type" value="Genomic_DNA"/>
</dbReference>
<evidence type="ECO:0000256" key="5">
    <source>
        <dbReference type="ARBA" id="ARBA00023146"/>
    </source>
</evidence>
<evidence type="ECO:0000313" key="8">
    <source>
        <dbReference type="Proteomes" id="UP001489004"/>
    </source>
</evidence>
<proteinExistence type="predicted"/>
<protein>
    <recommendedName>
        <fullName evidence="6">WHEP-TRS domain-containing protein</fullName>
    </recommendedName>
</protein>
<evidence type="ECO:0000256" key="2">
    <source>
        <dbReference type="ARBA" id="ARBA00022741"/>
    </source>
</evidence>
<sequence length="249" mass="27123">MWSVRRVPHRLNSDERKLYDLAKQKMFLTIKGTAYRKERKGSPLANIFRQWCDAKAMPCILVEQGFGYDAQDAVLVDLATLRSEDLGGVAEACNRAAAAAGCAPVPNDTFKIPFTVIPAESVLAAPDMLDITGTLRGHRLEALQAAVALQGNRVRELKASGLANNDPAVQAEVHQLLGLKSRMERLSPSPSSKAVEAQESEQSVDPAVAFAEYPIWNIPAQLIMYKCDRSAAKQLAKALVDELSTYAAT</sequence>
<dbReference type="SUPFAM" id="SSF47060">
    <property type="entry name" value="S15/NS1 RNA-binding domain"/>
    <property type="match status" value="1"/>
</dbReference>
<evidence type="ECO:0000259" key="6">
    <source>
        <dbReference type="PROSITE" id="PS51185"/>
    </source>
</evidence>
<keyword evidence="4" id="KW-0648">Protein biosynthesis</keyword>
<keyword evidence="2" id="KW-0547">Nucleotide-binding</keyword>
<dbReference type="PROSITE" id="PS51185">
    <property type="entry name" value="WHEP_TRS_2"/>
    <property type="match status" value="1"/>
</dbReference>
<dbReference type="GO" id="GO:0006418">
    <property type="term" value="P:tRNA aminoacylation for protein translation"/>
    <property type="evidence" value="ECO:0007669"/>
    <property type="project" value="InterPro"/>
</dbReference>
<organism evidence="7 8">
    <name type="scientific">[Myrmecia] bisecta</name>
    <dbReference type="NCBI Taxonomy" id="41462"/>
    <lineage>
        <taxon>Eukaryota</taxon>
        <taxon>Viridiplantae</taxon>
        <taxon>Chlorophyta</taxon>
        <taxon>core chlorophytes</taxon>
        <taxon>Trebouxiophyceae</taxon>
        <taxon>Trebouxiales</taxon>
        <taxon>Trebouxiaceae</taxon>
        <taxon>Myrmecia</taxon>
    </lineage>
</organism>
<dbReference type="InterPro" id="IPR009068">
    <property type="entry name" value="uS15_NS1_RNA-bd_sf"/>
</dbReference>
<dbReference type="Pfam" id="PF00458">
    <property type="entry name" value="WHEP-TRS"/>
    <property type="match status" value="1"/>
</dbReference>